<comment type="caution">
    <text evidence="1">The sequence shown here is derived from an EMBL/GenBank/DDBJ whole genome shotgun (WGS) entry which is preliminary data.</text>
</comment>
<evidence type="ECO:0000313" key="2">
    <source>
        <dbReference type="Proteomes" id="UP000623010"/>
    </source>
</evidence>
<sequence>MPSLPYYDITARSTEGEGLTVTVEFQPGGAIDEATRDSLLCTLADALAALPMVATVTGVNERTATVRTIR</sequence>
<keyword evidence="2" id="KW-1185">Reference proteome</keyword>
<reference evidence="1" key="2">
    <citation type="submission" date="2020-09" db="EMBL/GenBank/DDBJ databases">
        <authorList>
            <person name="Sun Q."/>
            <person name="Ohkuma M."/>
        </authorList>
    </citation>
    <scope>NUCLEOTIDE SEQUENCE</scope>
    <source>
        <strain evidence="1">JCM 5016</strain>
    </source>
</reference>
<gene>
    <name evidence="1" type="ORF">GCM10010389_17460</name>
</gene>
<organism evidence="1 2">
    <name type="scientific">Streptomyces echinoruber</name>
    <dbReference type="NCBI Taxonomy" id="68898"/>
    <lineage>
        <taxon>Bacteria</taxon>
        <taxon>Bacillati</taxon>
        <taxon>Actinomycetota</taxon>
        <taxon>Actinomycetes</taxon>
        <taxon>Kitasatosporales</taxon>
        <taxon>Streptomycetaceae</taxon>
        <taxon>Streptomyces</taxon>
    </lineage>
</organism>
<dbReference type="Proteomes" id="UP000623010">
    <property type="component" value="Unassembled WGS sequence"/>
</dbReference>
<reference evidence="1" key="1">
    <citation type="journal article" date="2014" name="Int. J. Syst. Evol. Microbiol.">
        <title>Complete genome sequence of Corynebacterium casei LMG S-19264T (=DSM 44701T), isolated from a smear-ripened cheese.</title>
        <authorList>
            <consortium name="US DOE Joint Genome Institute (JGI-PGF)"/>
            <person name="Walter F."/>
            <person name="Albersmeier A."/>
            <person name="Kalinowski J."/>
            <person name="Ruckert C."/>
        </authorList>
    </citation>
    <scope>NUCLEOTIDE SEQUENCE</scope>
    <source>
        <strain evidence="1">JCM 5016</strain>
    </source>
</reference>
<proteinExistence type="predicted"/>
<accession>A0A918VA56</accession>
<dbReference type="EMBL" id="BMWH01000004">
    <property type="protein sequence ID" value="GGZ80225.1"/>
    <property type="molecule type" value="Genomic_DNA"/>
</dbReference>
<dbReference type="RefSeq" id="WP_190056746.1">
    <property type="nucleotide sequence ID" value="NZ_BMWH01000004.1"/>
</dbReference>
<evidence type="ECO:0000313" key="1">
    <source>
        <dbReference type="EMBL" id="GGZ80225.1"/>
    </source>
</evidence>
<protein>
    <submittedName>
        <fullName evidence="1">Uncharacterized protein</fullName>
    </submittedName>
</protein>
<dbReference type="AlphaFoldDB" id="A0A918VA56"/>
<name>A0A918VA56_9ACTN</name>